<dbReference type="PANTHER" id="PTHR34235">
    <property type="entry name" value="SLR1203 PROTEIN-RELATED"/>
    <property type="match status" value="1"/>
</dbReference>
<dbReference type="AlphaFoldDB" id="A0A2T3Y1R4"/>
<organism evidence="2 3">
    <name type="scientific">Trinickia symbiotica</name>
    <dbReference type="NCBI Taxonomy" id="863227"/>
    <lineage>
        <taxon>Bacteria</taxon>
        <taxon>Pseudomonadati</taxon>
        <taxon>Pseudomonadota</taxon>
        <taxon>Betaproteobacteria</taxon>
        <taxon>Burkholderiales</taxon>
        <taxon>Burkholderiaceae</taxon>
        <taxon>Trinickia</taxon>
    </lineage>
</organism>
<evidence type="ECO:0000313" key="3">
    <source>
        <dbReference type="Proteomes" id="UP000240638"/>
    </source>
</evidence>
<gene>
    <name evidence="2" type="ORF">C9I57_02695</name>
</gene>
<accession>A0A2T3Y1R4</accession>
<comment type="caution">
    <text evidence="2">The sequence shown here is derived from an EMBL/GenBank/DDBJ whole genome shotgun (WGS) entry which is preliminary data.</text>
</comment>
<dbReference type="Proteomes" id="UP000240638">
    <property type="component" value="Unassembled WGS sequence"/>
</dbReference>
<name>A0A2T3Y1R4_9BURK</name>
<dbReference type="InterPro" id="IPR002636">
    <property type="entry name" value="DUF29"/>
</dbReference>
<dbReference type="EMBL" id="PYUC01000001">
    <property type="protein sequence ID" value="PTB22685.1"/>
    <property type="molecule type" value="Genomic_DNA"/>
</dbReference>
<protein>
    <submittedName>
        <fullName evidence="2">Uncharacterized protein</fullName>
    </submittedName>
</protein>
<dbReference type="Pfam" id="PF01724">
    <property type="entry name" value="DUF29"/>
    <property type="match status" value="1"/>
</dbReference>
<evidence type="ECO:0000256" key="1">
    <source>
        <dbReference type="SAM" id="MobiDB-lite"/>
    </source>
</evidence>
<reference evidence="2 3" key="1">
    <citation type="submission" date="2018-03" db="EMBL/GenBank/DDBJ databases">
        <title>Whole genome analyses suggest that Burkholderia sensu lato contains two further novel genera in the rhizoxinica-symbiotica group Mycetohabitans gen. nov., and Trinickia gen. nov.: implications for the evolution of diazotrophy and nodulation in the Burkholderiaceae.</title>
        <authorList>
            <person name="Estrada De Los Santos P."/>
            <person name="Palmer M."/>
            <person name="Chavez-Ramirez B."/>
            <person name="Steenkamp E.T."/>
            <person name="Hirsch A.M."/>
            <person name="Manyaka P."/>
            <person name="Maluk M."/>
            <person name="Lafos M."/>
            <person name="Crook M."/>
            <person name="Gross E."/>
            <person name="Simon M.F."/>
            <person name="Bueno Dos Reis Junior F."/>
            <person name="Poole P.S."/>
            <person name="Venter S.N."/>
            <person name="James E.K."/>
        </authorList>
    </citation>
    <scope>NUCLEOTIDE SEQUENCE [LARGE SCALE GENOMIC DNA]</scope>
    <source>
        <strain evidence="2 3">JPY-366</strain>
    </source>
</reference>
<sequence>MDAKCIADELVVHGRASFLAAFVRHPPSLPADPDGPDNRASARLLKWQYQPALRGKSWTRGIAVQRKDVVYVLNEAPSLRRKFNDAQWLELVWSKAVLSGENETGLEESPETCPWTLEHDSGSGVPAGVKP</sequence>
<feature type="region of interest" description="Disordered" evidence="1">
    <location>
        <begin position="103"/>
        <end position="131"/>
    </location>
</feature>
<proteinExistence type="predicted"/>
<evidence type="ECO:0000313" key="2">
    <source>
        <dbReference type="EMBL" id="PTB22685.1"/>
    </source>
</evidence>
<dbReference type="Gene3D" id="1.20.1220.20">
    <property type="entry name" value="Uncharcterised protein PF01724"/>
    <property type="match status" value="1"/>
</dbReference>